<evidence type="ECO:0000313" key="6">
    <source>
        <dbReference type="Proteomes" id="UP000429523"/>
    </source>
</evidence>
<dbReference type="Pfam" id="PF03457">
    <property type="entry name" value="HA"/>
    <property type="match status" value="1"/>
</dbReference>
<dbReference type="InterPro" id="IPR005114">
    <property type="entry name" value="Helicase_assoc"/>
</dbReference>
<keyword evidence="7" id="KW-1185">Reference proteome</keyword>
<dbReference type="PANTHER" id="PTHR37066:SF1">
    <property type="entry name" value="LNS2_PITP DOMAIN-CONTAINING PROTEIN"/>
    <property type="match status" value="1"/>
</dbReference>
<evidence type="ECO:0000259" key="1">
    <source>
        <dbReference type="Pfam" id="PF03457"/>
    </source>
</evidence>
<organism evidence="5 7">
    <name type="scientific">Phytophthora fragariae</name>
    <dbReference type="NCBI Taxonomy" id="53985"/>
    <lineage>
        <taxon>Eukaryota</taxon>
        <taxon>Sar</taxon>
        <taxon>Stramenopiles</taxon>
        <taxon>Oomycota</taxon>
        <taxon>Peronosporomycetes</taxon>
        <taxon>Peronosporales</taxon>
        <taxon>Peronosporaceae</taxon>
        <taxon>Phytophthora</taxon>
    </lineage>
</organism>
<accession>A0A6A3YLG7</accession>
<dbReference type="EMBL" id="QXGB01000291">
    <property type="protein sequence ID" value="KAE9220840.1"/>
    <property type="molecule type" value="Genomic_DNA"/>
</dbReference>
<dbReference type="Proteomes" id="UP000440732">
    <property type="component" value="Unassembled WGS sequence"/>
</dbReference>
<evidence type="ECO:0000313" key="9">
    <source>
        <dbReference type="Proteomes" id="UP000441208"/>
    </source>
</evidence>
<evidence type="ECO:0000313" key="2">
    <source>
        <dbReference type="EMBL" id="KAE8941341.1"/>
    </source>
</evidence>
<dbReference type="AlphaFoldDB" id="A0A6A3YLG7"/>
<dbReference type="EMBL" id="QXGF01000366">
    <property type="protein sequence ID" value="KAE8941341.1"/>
    <property type="molecule type" value="Genomic_DNA"/>
</dbReference>
<evidence type="ECO:0000313" key="3">
    <source>
        <dbReference type="EMBL" id="KAE9120215.1"/>
    </source>
</evidence>
<name>A0A6A3YLG7_9STRA</name>
<sequence>MLRLSARRGWRLARPLQASPASACSEEIQRVALAPRRFNSTLTGGETVSGGDVRNGSMVAEECRGATAWEQKILAALRTYKQLNGHLLVLRSFVVPSGDARWPSVTWGYKLGTAVSDLRTRSKGKARLSTEMEEELDKLGFVYDAYQFRWDRIVLPALREFHRVNGHADVPRSFIVPSGDQAWPKLTWGYRLGNIAGHIRHQEVYSTQVTMSKEELDRMGFCRGMSIAERDWTEKILPSIRVYRQAFGNCIIPKLFIVPSCPPWPEKAWGMPLGVAVSDIRFGSTYVDQVARDKDVLDSVGFAWNRNTAMWNDVIIPSLETYVGIFGGGKIPWIFVVPSEVPWPEEAWGKKLGSLLRGLRSKGTYFGFYGCDIEKLGELGLNQKLSSRAWKKRVAPLLDLFVELHGEKEVPHDFVIPSETPWDEKMWGVRLGLIVARNPQFTPRKC</sequence>
<dbReference type="Proteomes" id="UP000441208">
    <property type="component" value="Unassembled WGS sequence"/>
</dbReference>
<comment type="caution">
    <text evidence="5">The sequence shown here is derived from an EMBL/GenBank/DDBJ whole genome shotgun (WGS) entry which is preliminary data.</text>
</comment>
<protein>
    <recommendedName>
        <fullName evidence="1">Helicase-associated domain-containing protein</fullName>
    </recommendedName>
</protein>
<proteinExistence type="predicted"/>
<feature type="domain" description="Helicase-associated" evidence="1">
    <location>
        <begin position="67"/>
        <end position="141"/>
    </location>
</feature>
<evidence type="ECO:0000313" key="5">
    <source>
        <dbReference type="EMBL" id="KAE9220840.1"/>
    </source>
</evidence>
<evidence type="ECO:0000313" key="8">
    <source>
        <dbReference type="Proteomes" id="UP000440732"/>
    </source>
</evidence>
<evidence type="ECO:0000313" key="7">
    <source>
        <dbReference type="Proteomes" id="UP000433483"/>
    </source>
</evidence>
<dbReference type="EMBL" id="QXGA01000299">
    <property type="protein sequence ID" value="KAE9148279.1"/>
    <property type="molecule type" value="Genomic_DNA"/>
</dbReference>
<reference evidence="6 7" key="1">
    <citation type="submission" date="2018-08" db="EMBL/GenBank/DDBJ databases">
        <title>Genomic investigation of the strawberry pathogen Phytophthora fragariae indicates pathogenicity is determined by transcriptional variation in three key races.</title>
        <authorList>
            <person name="Adams T.M."/>
            <person name="Armitage A.D."/>
            <person name="Sobczyk M.K."/>
            <person name="Bates H.J."/>
            <person name="Dunwell J.M."/>
            <person name="Nellist C.F."/>
            <person name="Harrison R.J."/>
        </authorList>
    </citation>
    <scope>NUCLEOTIDE SEQUENCE [LARGE SCALE GENOMIC DNA]</scope>
    <source>
        <strain evidence="5 7">NOV-27</strain>
        <strain evidence="4 8">NOV-5</strain>
        <strain evidence="3 9">NOV-71</strain>
        <strain evidence="2 6">NOV-9</strain>
    </source>
</reference>
<dbReference type="Proteomes" id="UP000433483">
    <property type="component" value="Unassembled WGS sequence"/>
</dbReference>
<dbReference type="EMBL" id="QXFZ01000342">
    <property type="protein sequence ID" value="KAE9120215.1"/>
    <property type="molecule type" value="Genomic_DNA"/>
</dbReference>
<dbReference type="Proteomes" id="UP000429523">
    <property type="component" value="Unassembled WGS sequence"/>
</dbReference>
<evidence type="ECO:0000313" key="4">
    <source>
        <dbReference type="EMBL" id="KAE9148279.1"/>
    </source>
</evidence>
<dbReference type="PANTHER" id="PTHR37066">
    <property type="entry name" value="HELICASE-ASSOCIATED"/>
    <property type="match status" value="1"/>
</dbReference>
<dbReference type="OrthoDB" id="66498at2759"/>
<gene>
    <name evidence="5" type="ORF">PF005_g7334</name>
    <name evidence="4" type="ORF">PF006_g7112</name>
    <name evidence="3" type="ORF">PF007_g8261</name>
    <name evidence="2" type="ORF">PF009_g8874</name>
</gene>